<proteinExistence type="predicted"/>
<gene>
    <name evidence="1" type="ORF">NEMBOFW57_009478</name>
</gene>
<keyword evidence="2" id="KW-1185">Reference proteome</keyword>
<evidence type="ECO:0000313" key="1">
    <source>
        <dbReference type="EMBL" id="KAG7284863.1"/>
    </source>
</evidence>
<comment type="caution">
    <text evidence="1">The sequence shown here is derived from an EMBL/GenBank/DDBJ whole genome shotgun (WGS) entry which is preliminary data.</text>
</comment>
<sequence length="160" mass="16920">MTAAARHAPSQDPVLLLEARLPSPAVLYAGDKVPLTLMLCNLAAESDDAPCIQPRSLAVSLQSTTTATVGVDCTTWTSSRSLLRLGGLRRVVGSSRERDVLAEVNGGMPQGIAIPNVTPSFTTCTVRHEHSLEVTAGFSSLENHAISSALVWNAERMLGI</sequence>
<dbReference type="EMBL" id="JAHCVI010000005">
    <property type="protein sequence ID" value="KAG7284863.1"/>
    <property type="molecule type" value="Genomic_DNA"/>
</dbReference>
<dbReference type="Proteomes" id="UP001197093">
    <property type="component" value="Unassembled WGS sequence"/>
</dbReference>
<organism evidence="1 2">
    <name type="scientific">Staphylotrichum longicolle</name>
    <dbReference type="NCBI Taxonomy" id="669026"/>
    <lineage>
        <taxon>Eukaryota</taxon>
        <taxon>Fungi</taxon>
        <taxon>Dikarya</taxon>
        <taxon>Ascomycota</taxon>
        <taxon>Pezizomycotina</taxon>
        <taxon>Sordariomycetes</taxon>
        <taxon>Sordariomycetidae</taxon>
        <taxon>Sordariales</taxon>
        <taxon>Chaetomiaceae</taxon>
        <taxon>Staphylotrichum</taxon>
    </lineage>
</organism>
<dbReference type="AlphaFoldDB" id="A0AAD4EP41"/>
<accession>A0AAD4EP41</accession>
<protein>
    <submittedName>
        <fullName evidence="1">Uncharacterized protein</fullName>
    </submittedName>
</protein>
<reference evidence="1" key="1">
    <citation type="submission" date="2023-02" db="EMBL/GenBank/DDBJ databases">
        <authorList>
            <person name="Palmer J.M."/>
        </authorList>
    </citation>
    <scope>NUCLEOTIDE SEQUENCE</scope>
    <source>
        <strain evidence="1">FW57</strain>
    </source>
</reference>
<name>A0AAD4EP41_9PEZI</name>
<evidence type="ECO:0000313" key="2">
    <source>
        <dbReference type="Proteomes" id="UP001197093"/>
    </source>
</evidence>